<feature type="transmembrane region" description="Helical" evidence="16">
    <location>
        <begin position="512"/>
        <end position="536"/>
    </location>
</feature>
<keyword evidence="4 16" id="KW-0812">Transmembrane</keyword>
<keyword evidence="11" id="KW-1015">Disulfide bond</keyword>
<feature type="transmembrane region" description="Helical" evidence="16">
    <location>
        <begin position="368"/>
        <end position="391"/>
    </location>
</feature>
<evidence type="ECO:0000256" key="3">
    <source>
        <dbReference type="ARBA" id="ARBA00022448"/>
    </source>
</evidence>
<feature type="transmembrane region" description="Helical" evidence="16">
    <location>
        <begin position="162"/>
        <end position="181"/>
    </location>
</feature>
<feature type="transmembrane region" description="Helical" evidence="16">
    <location>
        <begin position="445"/>
        <end position="468"/>
    </location>
</feature>
<keyword evidence="12" id="KW-0325">Glycoprotein</keyword>
<feature type="region of interest" description="Disordered" evidence="15">
    <location>
        <begin position="1"/>
        <end position="36"/>
    </location>
</feature>
<evidence type="ECO:0000256" key="14">
    <source>
        <dbReference type="ARBA" id="ARBA00038442"/>
    </source>
</evidence>
<proteinExistence type="inferred from homology"/>
<evidence type="ECO:0000256" key="5">
    <source>
        <dbReference type="ARBA" id="ARBA00022723"/>
    </source>
</evidence>
<dbReference type="PANTHER" id="PTHR22950">
    <property type="entry name" value="AMINO ACID TRANSPORTER"/>
    <property type="match status" value="1"/>
</dbReference>
<evidence type="ECO:0000256" key="10">
    <source>
        <dbReference type="ARBA" id="ARBA00023136"/>
    </source>
</evidence>
<keyword evidence="19" id="KW-1185">Reference proteome</keyword>
<organism evidence="18 19">
    <name type="scientific">Mytilus galloprovincialis</name>
    <name type="common">Mediterranean mussel</name>
    <dbReference type="NCBI Taxonomy" id="29158"/>
    <lineage>
        <taxon>Eukaryota</taxon>
        <taxon>Metazoa</taxon>
        <taxon>Spiralia</taxon>
        <taxon>Lophotrochozoa</taxon>
        <taxon>Mollusca</taxon>
        <taxon>Bivalvia</taxon>
        <taxon>Autobranchia</taxon>
        <taxon>Pteriomorphia</taxon>
        <taxon>Mytilida</taxon>
        <taxon>Mytiloidea</taxon>
        <taxon>Mytilidae</taxon>
        <taxon>Mytilinae</taxon>
        <taxon>Mytilus</taxon>
    </lineage>
</organism>
<evidence type="ECO:0000313" key="18">
    <source>
        <dbReference type="EMBL" id="VDI53321.1"/>
    </source>
</evidence>
<dbReference type="AlphaFoldDB" id="A0A8B6FRX3"/>
<feature type="transmembrane region" description="Helical" evidence="16">
    <location>
        <begin position="213"/>
        <end position="233"/>
    </location>
</feature>
<keyword evidence="6" id="KW-0967">Endosome</keyword>
<keyword evidence="7" id="KW-0029">Amino-acid transport</keyword>
<evidence type="ECO:0000256" key="6">
    <source>
        <dbReference type="ARBA" id="ARBA00022753"/>
    </source>
</evidence>
<reference evidence="18" key="1">
    <citation type="submission" date="2018-11" db="EMBL/GenBank/DDBJ databases">
        <authorList>
            <person name="Alioto T."/>
            <person name="Alioto T."/>
        </authorList>
    </citation>
    <scope>NUCLEOTIDE SEQUENCE</scope>
</reference>
<dbReference type="GO" id="GO:0015179">
    <property type="term" value="F:L-amino acid transmembrane transporter activity"/>
    <property type="evidence" value="ECO:0007669"/>
    <property type="project" value="TreeGrafter"/>
</dbReference>
<gene>
    <name evidence="18" type="ORF">MGAL_10B052217</name>
</gene>
<dbReference type="PANTHER" id="PTHR22950:SF244">
    <property type="entry name" value="NEUTRAL AMINO ACID TRANSPORTER 9"/>
    <property type="match status" value="1"/>
</dbReference>
<feature type="transmembrane region" description="Helical" evidence="16">
    <location>
        <begin position="294"/>
        <end position="315"/>
    </location>
</feature>
<feature type="compositionally biased region" description="Polar residues" evidence="15">
    <location>
        <begin position="63"/>
        <end position="81"/>
    </location>
</feature>
<keyword evidence="8 16" id="KW-1133">Transmembrane helix</keyword>
<dbReference type="EMBL" id="UYJE01007292">
    <property type="protein sequence ID" value="VDI53321.1"/>
    <property type="molecule type" value="Genomic_DNA"/>
</dbReference>
<evidence type="ECO:0000256" key="12">
    <source>
        <dbReference type="ARBA" id="ARBA00023180"/>
    </source>
</evidence>
<evidence type="ECO:0000256" key="13">
    <source>
        <dbReference type="ARBA" id="ARBA00023228"/>
    </source>
</evidence>
<evidence type="ECO:0000256" key="16">
    <source>
        <dbReference type="SAM" id="Phobius"/>
    </source>
</evidence>
<comment type="similarity">
    <text evidence="14">Belongs to the amino acid/polyamine transporter 2 family. SLC38A9 subfamily.</text>
</comment>
<protein>
    <submittedName>
        <fullName evidence="18">Solute carrier family 38 (Sodium-coupled neutral amino acid transporter), member 9</fullName>
    </submittedName>
</protein>
<dbReference type="Proteomes" id="UP000596742">
    <property type="component" value="Unassembled WGS sequence"/>
</dbReference>
<evidence type="ECO:0000256" key="15">
    <source>
        <dbReference type="SAM" id="MobiDB-lite"/>
    </source>
</evidence>
<evidence type="ECO:0000256" key="4">
    <source>
        <dbReference type="ARBA" id="ARBA00022692"/>
    </source>
</evidence>
<name>A0A8B6FRX3_MYTGA</name>
<dbReference type="OrthoDB" id="294730at2759"/>
<accession>A0A8B6FRX3</accession>
<evidence type="ECO:0000313" key="19">
    <source>
        <dbReference type="Proteomes" id="UP000596742"/>
    </source>
</evidence>
<feature type="region of interest" description="Disordered" evidence="15">
    <location>
        <begin position="53"/>
        <end position="86"/>
    </location>
</feature>
<dbReference type="GO" id="GO:0031902">
    <property type="term" value="C:late endosome membrane"/>
    <property type="evidence" value="ECO:0007669"/>
    <property type="project" value="UniProtKB-SubCell"/>
</dbReference>
<evidence type="ECO:0000256" key="9">
    <source>
        <dbReference type="ARBA" id="ARBA00023053"/>
    </source>
</evidence>
<evidence type="ECO:0000256" key="1">
    <source>
        <dbReference type="ARBA" id="ARBA00004107"/>
    </source>
</evidence>
<comment type="subcellular location">
    <subcellularLocation>
        <location evidence="1">Late endosome membrane</location>
        <topology evidence="1">Multi-pass membrane protein</topology>
    </subcellularLocation>
    <subcellularLocation>
        <location evidence="2">Lysosome membrane</location>
        <topology evidence="2">Multi-pass membrane protein</topology>
    </subcellularLocation>
</comment>
<keyword evidence="10 16" id="KW-0472">Membrane</keyword>
<evidence type="ECO:0000256" key="2">
    <source>
        <dbReference type="ARBA" id="ARBA00004155"/>
    </source>
</evidence>
<evidence type="ECO:0000256" key="7">
    <source>
        <dbReference type="ARBA" id="ARBA00022970"/>
    </source>
</evidence>
<dbReference type="Pfam" id="PF01490">
    <property type="entry name" value="Aa_trans"/>
    <property type="match status" value="1"/>
</dbReference>
<keyword evidence="9" id="KW-0915">Sodium</keyword>
<keyword evidence="5" id="KW-0479">Metal-binding</keyword>
<keyword evidence="3" id="KW-0813">Transport</keyword>
<evidence type="ECO:0000256" key="11">
    <source>
        <dbReference type="ARBA" id="ARBA00023157"/>
    </source>
</evidence>
<dbReference type="GO" id="GO:0005765">
    <property type="term" value="C:lysosomal membrane"/>
    <property type="evidence" value="ECO:0007669"/>
    <property type="project" value="UniProtKB-SubCell"/>
</dbReference>
<evidence type="ECO:0000259" key="17">
    <source>
        <dbReference type="Pfam" id="PF01490"/>
    </source>
</evidence>
<comment type="caution">
    <text evidence="18">The sequence shown here is derived from an EMBL/GenBank/DDBJ whole genome shotgun (WGS) entry which is preliminary data.</text>
</comment>
<keyword evidence="13" id="KW-0458">Lysosome</keyword>
<feature type="transmembrane region" description="Helical" evidence="16">
    <location>
        <begin position="403"/>
        <end position="425"/>
    </location>
</feature>
<sequence>MDRNRHMSVNSPDDEIRTLLSSSNSENLQHKEEGPSASTWLLGCLKALSKPIPKKSAEKEASQQRTRQPVNYASINNPNSGSHEDERASAVISRYKYYNRLAPHGSSNFLMPDHVVPQVFINYVFKPIPGEQSSIVTIFSLWNTMMGTSLLSMPWAIRQAGFATGIPLLVFMAGINLYTSYRILKTSQEYSVDGQLVEFSDVCKHYLGKWAQYLAVGSSLLTLLGGSIVYWILMSNFLYNVVLFIWHKAEHDSSNVGSMNNTNTDIVCNVHHPDTNHTSYPSGSHTHEDSFDKIWNVSYTVPFFLILILGPLVNFKSPTFFTKFNALATLSVTYLIIFVIINAAKWGINVEFTGDEQQMFYVPDFKGSFPALTGIAALAYFVQNSCVSIVRNQKYPENNIRDLIIAYILVAFTYIFVGVMFYISFPMEKDCIEDNLLNNMSDTYVLAFVARISLFFQMMCVFPLLLYIFRVQLLYTIYNTVWPGLRHVLVLNVCIIAVCVVFAVFLPHIGKIIGFFGAFCGFAYAIMLPCLVHLTIQHRNGEQSMLSTVLHSCLIVLGLANFVGQFLVLNVK</sequence>
<feature type="transmembrane region" description="Helical" evidence="16">
    <location>
        <begin position="488"/>
        <end position="506"/>
    </location>
</feature>
<feature type="transmembrane region" description="Helical" evidence="16">
    <location>
        <begin position="327"/>
        <end position="348"/>
    </location>
</feature>
<feature type="domain" description="Amino acid transporter transmembrane" evidence="17">
    <location>
        <begin position="135"/>
        <end position="565"/>
    </location>
</feature>
<dbReference type="GO" id="GO:0046872">
    <property type="term" value="F:metal ion binding"/>
    <property type="evidence" value="ECO:0007669"/>
    <property type="project" value="UniProtKB-KW"/>
</dbReference>
<feature type="transmembrane region" description="Helical" evidence="16">
    <location>
        <begin position="548"/>
        <end position="569"/>
    </location>
</feature>
<dbReference type="InterPro" id="IPR013057">
    <property type="entry name" value="AA_transpt_TM"/>
</dbReference>
<evidence type="ECO:0000256" key="8">
    <source>
        <dbReference type="ARBA" id="ARBA00022989"/>
    </source>
</evidence>